<proteinExistence type="predicted"/>
<gene>
    <name evidence="2" type="ORF">UFOVP824_36</name>
</gene>
<evidence type="ECO:0000256" key="1">
    <source>
        <dbReference type="SAM" id="Coils"/>
    </source>
</evidence>
<evidence type="ECO:0000313" key="2">
    <source>
        <dbReference type="EMBL" id="CAB4165166.1"/>
    </source>
</evidence>
<sequence>MTLNCHYRDSKEKLNDRLQQAWRKTGDALFVMALSEILVQEGIIEEQAKEIERLDKELKAERDESLRLAKRNTSLVIELEGNLE</sequence>
<name>A0A6J5P5D7_9CAUD</name>
<organism evidence="2">
    <name type="scientific">uncultured Caudovirales phage</name>
    <dbReference type="NCBI Taxonomy" id="2100421"/>
    <lineage>
        <taxon>Viruses</taxon>
        <taxon>Duplodnaviria</taxon>
        <taxon>Heunggongvirae</taxon>
        <taxon>Uroviricota</taxon>
        <taxon>Caudoviricetes</taxon>
        <taxon>Peduoviridae</taxon>
        <taxon>Maltschvirus</taxon>
        <taxon>Maltschvirus maltsch</taxon>
    </lineage>
</organism>
<feature type="coiled-coil region" evidence="1">
    <location>
        <begin position="44"/>
        <end position="71"/>
    </location>
</feature>
<dbReference type="EMBL" id="LR796777">
    <property type="protein sequence ID" value="CAB4165166.1"/>
    <property type="molecule type" value="Genomic_DNA"/>
</dbReference>
<keyword evidence="1" id="KW-0175">Coiled coil</keyword>
<accession>A0A6J5P5D7</accession>
<protein>
    <submittedName>
        <fullName evidence="2">Uncharacterized protein</fullName>
    </submittedName>
</protein>
<reference evidence="2" key="1">
    <citation type="submission" date="2020-04" db="EMBL/GenBank/DDBJ databases">
        <authorList>
            <person name="Chiriac C."/>
            <person name="Salcher M."/>
            <person name="Ghai R."/>
            <person name="Kavagutti S V."/>
        </authorList>
    </citation>
    <scope>NUCLEOTIDE SEQUENCE</scope>
</reference>